<evidence type="ECO:0000256" key="1">
    <source>
        <dbReference type="SAM" id="Phobius"/>
    </source>
</evidence>
<sequence>MFLASEKTFRTKTGYCHILPDKIILTRDGTIGNIAKASVGNKIARILIIYGIIAAIFFYQAYNSYTDGEVVFCTLYCAAGLYLIYGITTSINNSAAPVIERSTIKSVTYKKAIPGLTRSRFEVLFEDNGKIKKRLILLPGSLSGGPAETENALEIMAEENLITSSE</sequence>
<feature type="transmembrane region" description="Helical" evidence="1">
    <location>
        <begin position="68"/>
        <end position="85"/>
    </location>
</feature>
<dbReference type="RefSeq" id="WP_108778817.1">
    <property type="nucleotide sequence ID" value="NZ_CP029186.1"/>
</dbReference>
<dbReference type="EMBL" id="CP029186">
    <property type="protein sequence ID" value="AWH86115.1"/>
    <property type="molecule type" value="Genomic_DNA"/>
</dbReference>
<protein>
    <submittedName>
        <fullName evidence="2">Phosphoribosylaminoimidazolesuccinocarboxamide synthase</fullName>
    </submittedName>
</protein>
<evidence type="ECO:0000313" key="3">
    <source>
        <dbReference type="Proteomes" id="UP000244929"/>
    </source>
</evidence>
<organism evidence="2 3">
    <name type="scientific">Flavobacterium album</name>
    <dbReference type="NCBI Taxonomy" id="2175091"/>
    <lineage>
        <taxon>Bacteria</taxon>
        <taxon>Pseudomonadati</taxon>
        <taxon>Bacteroidota</taxon>
        <taxon>Flavobacteriia</taxon>
        <taxon>Flavobacteriales</taxon>
        <taxon>Flavobacteriaceae</taxon>
        <taxon>Flavobacterium</taxon>
    </lineage>
</organism>
<accession>A0A2S1R0G9</accession>
<reference evidence="2 3" key="1">
    <citation type="submission" date="2018-04" db="EMBL/GenBank/DDBJ databases">
        <title>Genome sequencing of Flavobacterium sp. HYN0059.</title>
        <authorList>
            <person name="Yi H."/>
            <person name="Baek C."/>
        </authorList>
    </citation>
    <scope>NUCLEOTIDE SEQUENCE [LARGE SCALE GENOMIC DNA]</scope>
    <source>
        <strain evidence="2 3">HYN0059</strain>
    </source>
</reference>
<keyword evidence="1" id="KW-1133">Transmembrane helix</keyword>
<gene>
    <name evidence="2" type="ORF">HYN59_13790</name>
</gene>
<dbReference type="AlphaFoldDB" id="A0A2S1R0G9"/>
<evidence type="ECO:0000313" key="2">
    <source>
        <dbReference type="EMBL" id="AWH86115.1"/>
    </source>
</evidence>
<dbReference type="OrthoDB" id="663679at2"/>
<dbReference type="KEGG" id="falb:HYN59_13790"/>
<dbReference type="Proteomes" id="UP000244929">
    <property type="component" value="Chromosome"/>
</dbReference>
<proteinExistence type="predicted"/>
<name>A0A2S1R0G9_9FLAO</name>
<feature type="transmembrane region" description="Helical" evidence="1">
    <location>
        <begin position="43"/>
        <end position="62"/>
    </location>
</feature>
<keyword evidence="1" id="KW-0812">Transmembrane</keyword>
<keyword evidence="1" id="KW-0472">Membrane</keyword>
<keyword evidence="3" id="KW-1185">Reference proteome</keyword>